<keyword evidence="2" id="KW-1003">Cell membrane</keyword>
<dbReference type="PANTHER" id="PTHR30086:SF20">
    <property type="entry name" value="ARGININE EXPORTER PROTEIN ARGO-RELATED"/>
    <property type="match status" value="1"/>
</dbReference>
<dbReference type="RefSeq" id="WP_203327026.1">
    <property type="nucleotide sequence ID" value="NZ_CP069213.1"/>
</dbReference>
<dbReference type="PIRSF" id="PIRSF006324">
    <property type="entry name" value="LeuE"/>
    <property type="match status" value="1"/>
</dbReference>
<evidence type="ECO:0000313" key="8">
    <source>
        <dbReference type="Proteomes" id="UP000596252"/>
    </source>
</evidence>
<evidence type="ECO:0000256" key="6">
    <source>
        <dbReference type="SAM" id="Phobius"/>
    </source>
</evidence>
<evidence type="ECO:0000256" key="3">
    <source>
        <dbReference type="ARBA" id="ARBA00022692"/>
    </source>
</evidence>
<gene>
    <name evidence="7" type="ORF">JQC75_08935</name>
</gene>
<feature type="transmembrane region" description="Helical" evidence="6">
    <location>
        <begin position="114"/>
        <end position="139"/>
    </location>
</feature>
<sequence length="211" mass="23068">MFGVTDLWLFVVSGIALNMIPGPDSLYIMGRSAGQGFRAGSVAALGIGAGTFIHIFAAAFGLSAMLATSAMAFTIIKVLGGVYLLYIGCVMLLNKENDVTGELQSQKEVSLSTIFYQGFLTNVLNPKVALFFLAFVPQFISVDAPNKELSFLYLGLIFNVNAMIWCHFLAWSSSSIGRRLKQDKRITKYLTRFTGGLFLYFGIRLALSKQS</sequence>
<keyword evidence="4 6" id="KW-1133">Transmembrane helix</keyword>
<dbReference type="Pfam" id="PF01810">
    <property type="entry name" value="LysE"/>
    <property type="match status" value="1"/>
</dbReference>
<accession>A0ABX7G8D8</accession>
<organism evidence="7 8">
    <name type="scientific">Shewanella litorisediminis</name>
    <dbReference type="NCBI Taxonomy" id="1173586"/>
    <lineage>
        <taxon>Bacteria</taxon>
        <taxon>Pseudomonadati</taxon>
        <taxon>Pseudomonadota</taxon>
        <taxon>Gammaproteobacteria</taxon>
        <taxon>Alteromonadales</taxon>
        <taxon>Shewanellaceae</taxon>
        <taxon>Shewanella</taxon>
    </lineage>
</organism>
<proteinExistence type="predicted"/>
<protein>
    <submittedName>
        <fullName evidence="7">LysE family translocator</fullName>
    </submittedName>
</protein>
<evidence type="ECO:0000313" key="7">
    <source>
        <dbReference type="EMBL" id="QRH03478.1"/>
    </source>
</evidence>
<dbReference type="InterPro" id="IPR001123">
    <property type="entry name" value="LeuE-type"/>
</dbReference>
<feature type="transmembrane region" description="Helical" evidence="6">
    <location>
        <begin position="70"/>
        <end position="93"/>
    </location>
</feature>
<keyword evidence="5 6" id="KW-0472">Membrane</keyword>
<name>A0ABX7G8D8_9GAMM</name>
<dbReference type="Proteomes" id="UP000596252">
    <property type="component" value="Chromosome"/>
</dbReference>
<feature type="transmembrane region" description="Helical" evidence="6">
    <location>
        <begin position="151"/>
        <end position="169"/>
    </location>
</feature>
<evidence type="ECO:0000256" key="5">
    <source>
        <dbReference type="ARBA" id="ARBA00023136"/>
    </source>
</evidence>
<keyword evidence="3 6" id="KW-0812">Transmembrane</keyword>
<dbReference type="PANTHER" id="PTHR30086">
    <property type="entry name" value="ARGININE EXPORTER PROTEIN ARGO"/>
    <property type="match status" value="1"/>
</dbReference>
<evidence type="ECO:0000256" key="2">
    <source>
        <dbReference type="ARBA" id="ARBA00022475"/>
    </source>
</evidence>
<keyword evidence="8" id="KW-1185">Reference proteome</keyword>
<evidence type="ECO:0000256" key="1">
    <source>
        <dbReference type="ARBA" id="ARBA00004651"/>
    </source>
</evidence>
<comment type="subcellular location">
    <subcellularLocation>
        <location evidence="1">Cell membrane</location>
        <topology evidence="1">Multi-pass membrane protein</topology>
    </subcellularLocation>
</comment>
<feature type="transmembrane region" description="Helical" evidence="6">
    <location>
        <begin position="6"/>
        <end position="30"/>
    </location>
</feature>
<feature type="transmembrane region" description="Helical" evidence="6">
    <location>
        <begin position="189"/>
        <end position="207"/>
    </location>
</feature>
<feature type="transmembrane region" description="Helical" evidence="6">
    <location>
        <begin position="42"/>
        <end position="64"/>
    </location>
</feature>
<dbReference type="EMBL" id="CP069213">
    <property type="protein sequence ID" value="QRH03478.1"/>
    <property type="molecule type" value="Genomic_DNA"/>
</dbReference>
<evidence type="ECO:0000256" key="4">
    <source>
        <dbReference type="ARBA" id="ARBA00022989"/>
    </source>
</evidence>
<reference evidence="7 8" key="1">
    <citation type="journal article" date="2012" name="Antonie Van Leeuwenhoek">
        <title>Shewanella litorisediminis sp. nov., a gammaproteobacterium isolated from a tidal flat sediment.</title>
        <authorList>
            <person name="Lee M.H."/>
            <person name="Yoon J.H."/>
        </authorList>
    </citation>
    <scope>NUCLEOTIDE SEQUENCE [LARGE SCALE GENOMIC DNA]</scope>
    <source>
        <strain evidence="7 8">SMK1-12</strain>
    </source>
</reference>